<dbReference type="OrthoDB" id="9204719at2"/>
<dbReference type="EMBL" id="LMWN01000036">
    <property type="protein sequence ID" value="KUN02849.1"/>
    <property type="molecule type" value="Genomic_DNA"/>
</dbReference>
<reference evidence="2 3" key="1">
    <citation type="submission" date="2015-10" db="EMBL/GenBank/DDBJ databases">
        <title>Draft genome sequence of Streptomyces yokosukanensis DSM 40224, type strain for the species Streptomyces yokosukanensis.</title>
        <authorList>
            <person name="Ruckert C."/>
            <person name="Winkler A."/>
            <person name="Kalinowski J."/>
            <person name="Kampfer P."/>
            <person name="Glaeser S."/>
        </authorList>
    </citation>
    <scope>NUCLEOTIDE SEQUENCE [LARGE SCALE GENOMIC DNA]</scope>
    <source>
        <strain evidence="2 3">DSM 40224</strain>
    </source>
</reference>
<dbReference type="STRING" id="67386.AQI95_25290"/>
<dbReference type="SUPFAM" id="SSF69572">
    <property type="entry name" value="Activating enzymes of the ubiquitin-like proteins"/>
    <property type="match status" value="1"/>
</dbReference>
<dbReference type="RefSeq" id="WP_067128122.1">
    <property type="nucleotide sequence ID" value="NZ_KQ948215.1"/>
</dbReference>
<protein>
    <recommendedName>
        <fullName evidence="1">THIF-type NAD/FAD binding fold domain-containing protein</fullName>
    </recommendedName>
</protein>
<dbReference type="GO" id="GO:0004792">
    <property type="term" value="F:thiosulfate-cyanide sulfurtransferase activity"/>
    <property type="evidence" value="ECO:0007669"/>
    <property type="project" value="TreeGrafter"/>
</dbReference>
<dbReference type="Proteomes" id="UP000053127">
    <property type="component" value="Unassembled WGS sequence"/>
</dbReference>
<dbReference type="AlphaFoldDB" id="A0A124HF59"/>
<proteinExistence type="predicted"/>
<dbReference type="GO" id="GO:0016779">
    <property type="term" value="F:nucleotidyltransferase activity"/>
    <property type="evidence" value="ECO:0007669"/>
    <property type="project" value="TreeGrafter"/>
</dbReference>
<feature type="domain" description="THIF-type NAD/FAD binding fold" evidence="1">
    <location>
        <begin position="13"/>
        <end position="239"/>
    </location>
</feature>
<organism evidence="2 3">
    <name type="scientific">Streptomyces yokosukanensis</name>
    <dbReference type="NCBI Taxonomy" id="67386"/>
    <lineage>
        <taxon>Bacteria</taxon>
        <taxon>Bacillati</taxon>
        <taxon>Actinomycetota</taxon>
        <taxon>Actinomycetes</taxon>
        <taxon>Kitasatosporales</taxon>
        <taxon>Streptomycetaceae</taxon>
        <taxon>Streptomyces</taxon>
    </lineage>
</organism>
<sequence>MGRFDRHTLIAGWDQRRLAEATVVICGVGALGGQCAQALALAGVGRLVLCDPDDVAESNLSRAPLFRADDIGRPKASVAARRLAELSPVTRAEARIASLVSGVGLAELREASLVVSCLDSLAARLQLAGRCHLVGAALLDGGTGAWGGEVRLYEPDGPCFGCGLTARDRAAQDDPWACADAVVAEAGASAPVSALIGSWLAVTAVRLLCGAAVRPGVIRVDAAGGTATPVTARRAPDCPLHTRIPAELVAAVPDTALSTPADLTDRLAPEETVMTWAPLPGSAPTRESTRLADAPPRTRLADLGVAPREILPVLATGRTRAIRYLELAEADGKGTPR</sequence>
<dbReference type="PANTHER" id="PTHR10953">
    <property type="entry name" value="UBIQUITIN-ACTIVATING ENZYME E1"/>
    <property type="match status" value="1"/>
</dbReference>
<keyword evidence="3" id="KW-1185">Reference proteome</keyword>
<dbReference type="GO" id="GO:0008641">
    <property type="term" value="F:ubiquitin-like modifier activating enzyme activity"/>
    <property type="evidence" value="ECO:0007669"/>
    <property type="project" value="InterPro"/>
</dbReference>
<dbReference type="Pfam" id="PF00899">
    <property type="entry name" value="ThiF"/>
    <property type="match status" value="1"/>
</dbReference>
<dbReference type="GO" id="GO:0032446">
    <property type="term" value="P:protein modification by small protein conjugation"/>
    <property type="evidence" value="ECO:0007669"/>
    <property type="project" value="TreeGrafter"/>
</dbReference>
<dbReference type="InterPro" id="IPR045886">
    <property type="entry name" value="ThiF/MoeB/HesA"/>
</dbReference>
<dbReference type="PANTHER" id="PTHR10953:SF102">
    <property type="entry name" value="ADENYLYLTRANSFERASE AND SULFURTRANSFERASE MOCS3"/>
    <property type="match status" value="1"/>
</dbReference>
<comment type="caution">
    <text evidence="2">The sequence shown here is derived from an EMBL/GenBank/DDBJ whole genome shotgun (WGS) entry which is preliminary data.</text>
</comment>
<evidence type="ECO:0000313" key="3">
    <source>
        <dbReference type="Proteomes" id="UP000053127"/>
    </source>
</evidence>
<evidence type="ECO:0000259" key="1">
    <source>
        <dbReference type="Pfam" id="PF00899"/>
    </source>
</evidence>
<dbReference type="GO" id="GO:0005737">
    <property type="term" value="C:cytoplasm"/>
    <property type="evidence" value="ECO:0007669"/>
    <property type="project" value="TreeGrafter"/>
</dbReference>
<dbReference type="Gene3D" id="3.40.50.720">
    <property type="entry name" value="NAD(P)-binding Rossmann-like Domain"/>
    <property type="match status" value="1"/>
</dbReference>
<evidence type="ECO:0000313" key="2">
    <source>
        <dbReference type="EMBL" id="KUN02849.1"/>
    </source>
</evidence>
<gene>
    <name evidence="2" type="ORF">AQI95_25290</name>
</gene>
<name>A0A124HF59_9ACTN</name>
<accession>A0A124HF59</accession>
<dbReference type="InterPro" id="IPR035985">
    <property type="entry name" value="Ubiquitin-activating_enz"/>
</dbReference>
<dbReference type="InterPro" id="IPR000594">
    <property type="entry name" value="ThiF_NAD_FAD-bd"/>
</dbReference>